<feature type="transmembrane region" description="Helical" evidence="11">
    <location>
        <begin position="281"/>
        <end position="300"/>
    </location>
</feature>
<keyword evidence="10 11" id="KW-0472">Membrane</keyword>
<dbReference type="Pfam" id="PF02163">
    <property type="entry name" value="Peptidase_M50"/>
    <property type="match status" value="1"/>
</dbReference>
<dbReference type="Gene3D" id="2.30.42.10">
    <property type="match status" value="1"/>
</dbReference>
<proteinExistence type="inferred from homology"/>
<dbReference type="GO" id="GO:0006508">
    <property type="term" value="P:proteolysis"/>
    <property type="evidence" value="ECO:0007669"/>
    <property type="project" value="UniProtKB-KW"/>
</dbReference>
<feature type="domain" description="PDZ" evidence="12">
    <location>
        <begin position="118"/>
        <end position="183"/>
    </location>
</feature>
<dbReference type="AlphaFoldDB" id="A0A1H2GQG6"/>
<organism evidence="13 14">
    <name type="scientific">Desulfobacula phenolica</name>
    <dbReference type="NCBI Taxonomy" id="90732"/>
    <lineage>
        <taxon>Bacteria</taxon>
        <taxon>Pseudomonadati</taxon>
        <taxon>Thermodesulfobacteriota</taxon>
        <taxon>Desulfobacteria</taxon>
        <taxon>Desulfobacterales</taxon>
        <taxon>Desulfobacteraceae</taxon>
        <taxon>Desulfobacula</taxon>
    </lineage>
</organism>
<comment type="similarity">
    <text evidence="3 11">Belongs to the peptidase M50B family.</text>
</comment>
<dbReference type="SUPFAM" id="SSF50156">
    <property type="entry name" value="PDZ domain-like"/>
    <property type="match status" value="1"/>
</dbReference>
<evidence type="ECO:0000256" key="1">
    <source>
        <dbReference type="ARBA" id="ARBA00001947"/>
    </source>
</evidence>
<reference evidence="14" key="1">
    <citation type="submission" date="2016-10" db="EMBL/GenBank/DDBJ databases">
        <authorList>
            <person name="Varghese N."/>
            <person name="Submissions S."/>
        </authorList>
    </citation>
    <scope>NUCLEOTIDE SEQUENCE [LARGE SCALE GENOMIC DNA]</scope>
    <source>
        <strain evidence="14">DSM 3384</strain>
    </source>
</reference>
<dbReference type="InterPro" id="IPR004387">
    <property type="entry name" value="Pept_M50_Zn"/>
</dbReference>
<name>A0A1H2GQG6_9BACT</name>
<dbReference type="PANTHER" id="PTHR42837:SF2">
    <property type="entry name" value="MEMBRANE METALLOPROTEASE ARASP2, CHLOROPLASTIC-RELATED"/>
    <property type="match status" value="1"/>
</dbReference>
<evidence type="ECO:0000256" key="9">
    <source>
        <dbReference type="ARBA" id="ARBA00023049"/>
    </source>
</evidence>
<dbReference type="GO" id="GO:0016020">
    <property type="term" value="C:membrane"/>
    <property type="evidence" value="ECO:0007669"/>
    <property type="project" value="UniProtKB-SubCell"/>
</dbReference>
<dbReference type="SMART" id="SM00228">
    <property type="entry name" value="PDZ"/>
    <property type="match status" value="1"/>
</dbReference>
<dbReference type="InterPro" id="IPR036034">
    <property type="entry name" value="PDZ_sf"/>
</dbReference>
<dbReference type="EC" id="3.4.24.-" evidence="11"/>
<evidence type="ECO:0000256" key="11">
    <source>
        <dbReference type="RuleBase" id="RU362031"/>
    </source>
</evidence>
<evidence type="ECO:0000259" key="12">
    <source>
        <dbReference type="SMART" id="SM00228"/>
    </source>
</evidence>
<dbReference type="InterPro" id="IPR041489">
    <property type="entry name" value="PDZ_6"/>
</dbReference>
<dbReference type="InterPro" id="IPR008915">
    <property type="entry name" value="Peptidase_M50"/>
</dbReference>
<comment type="subcellular location">
    <subcellularLocation>
        <location evidence="2">Membrane</location>
        <topology evidence="2">Multi-pass membrane protein</topology>
    </subcellularLocation>
</comment>
<sequence length="356" mass="38834">MGHSAIAFIIVIGILVFIHEFGHFIAARLCGVGVEVFSLGFGPKILKKRYGRTQYCLSAIPLGGYVKMVGEEPGSEIDPEDINSSFTHKSLLQKSIIVAAGPFFNFFLAIFIFFILYQFSGIYLAEPVVGQVLEDTPAFTAGIKPGDVIKEINQVKIESFEDIPRIIATGYGKQLDFIVEREARLIELVISPVLSPGKNVFGEEIEKYIIGIVGSGESYHKKLNLFQALQHSIKDTYGLVKLTLLSVVKMINGSISADNLGGPLMIAQMAGEQAKAGMMNFAWFIALLSVNLGIINLFPIPVLDGGHLLFFGIEAVTGKAVSDSLREKLIKFGAAVLVALMVFVFYNDIVRMFNGG</sequence>
<dbReference type="Pfam" id="PF17820">
    <property type="entry name" value="PDZ_6"/>
    <property type="match status" value="1"/>
</dbReference>
<dbReference type="GO" id="GO:0004222">
    <property type="term" value="F:metalloendopeptidase activity"/>
    <property type="evidence" value="ECO:0007669"/>
    <property type="project" value="InterPro"/>
</dbReference>
<protein>
    <recommendedName>
        <fullName evidence="11">Zinc metalloprotease</fullName>
        <ecNumber evidence="11">3.4.24.-</ecNumber>
    </recommendedName>
</protein>
<dbReference type="GO" id="GO:0046872">
    <property type="term" value="F:metal ion binding"/>
    <property type="evidence" value="ECO:0007669"/>
    <property type="project" value="UniProtKB-KW"/>
</dbReference>
<dbReference type="Proteomes" id="UP000199608">
    <property type="component" value="Unassembled WGS sequence"/>
</dbReference>
<evidence type="ECO:0000256" key="5">
    <source>
        <dbReference type="ARBA" id="ARBA00022692"/>
    </source>
</evidence>
<feature type="transmembrane region" description="Helical" evidence="11">
    <location>
        <begin position="96"/>
        <end position="117"/>
    </location>
</feature>
<keyword evidence="4 13" id="KW-0645">Protease</keyword>
<evidence type="ECO:0000256" key="2">
    <source>
        <dbReference type="ARBA" id="ARBA00004141"/>
    </source>
</evidence>
<gene>
    <name evidence="13" type="ORF">SAMN04487931_105333</name>
</gene>
<dbReference type="PANTHER" id="PTHR42837">
    <property type="entry name" value="REGULATOR OF SIGMA-E PROTEASE RSEP"/>
    <property type="match status" value="1"/>
</dbReference>
<keyword evidence="9 11" id="KW-0482">Metalloprotease</keyword>
<evidence type="ECO:0000256" key="10">
    <source>
        <dbReference type="ARBA" id="ARBA00023136"/>
    </source>
</evidence>
<feature type="transmembrane region" description="Helical" evidence="11">
    <location>
        <begin position="329"/>
        <end position="346"/>
    </location>
</feature>
<dbReference type="RefSeq" id="WP_092233778.1">
    <property type="nucleotide sequence ID" value="NZ_FNLL01000005.1"/>
</dbReference>
<evidence type="ECO:0000256" key="3">
    <source>
        <dbReference type="ARBA" id="ARBA00007931"/>
    </source>
</evidence>
<feature type="transmembrane region" description="Helical" evidence="11">
    <location>
        <begin position="7"/>
        <end position="26"/>
    </location>
</feature>
<comment type="cofactor">
    <cofactor evidence="1 11">
        <name>Zn(2+)</name>
        <dbReference type="ChEBI" id="CHEBI:29105"/>
    </cofactor>
</comment>
<keyword evidence="8 11" id="KW-1133">Transmembrane helix</keyword>
<evidence type="ECO:0000256" key="6">
    <source>
        <dbReference type="ARBA" id="ARBA00022801"/>
    </source>
</evidence>
<evidence type="ECO:0000313" key="14">
    <source>
        <dbReference type="Proteomes" id="UP000199608"/>
    </source>
</evidence>
<evidence type="ECO:0000313" key="13">
    <source>
        <dbReference type="EMBL" id="SDU21847.1"/>
    </source>
</evidence>
<dbReference type="CDD" id="cd06163">
    <property type="entry name" value="S2P-M50_PDZ_RseP-like"/>
    <property type="match status" value="1"/>
</dbReference>
<dbReference type="EMBL" id="FNLL01000005">
    <property type="protein sequence ID" value="SDU21847.1"/>
    <property type="molecule type" value="Genomic_DNA"/>
</dbReference>
<dbReference type="NCBIfam" id="TIGR00054">
    <property type="entry name" value="RIP metalloprotease RseP"/>
    <property type="match status" value="2"/>
</dbReference>
<keyword evidence="7 11" id="KW-0862">Zinc</keyword>
<evidence type="ECO:0000256" key="7">
    <source>
        <dbReference type="ARBA" id="ARBA00022833"/>
    </source>
</evidence>
<keyword evidence="5 11" id="KW-0812">Transmembrane</keyword>
<keyword evidence="11" id="KW-0479">Metal-binding</keyword>
<evidence type="ECO:0000256" key="4">
    <source>
        <dbReference type="ARBA" id="ARBA00022670"/>
    </source>
</evidence>
<accession>A0A1H2GQG6</accession>
<dbReference type="CDD" id="cd23081">
    <property type="entry name" value="cpPDZ_EcRseP-like"/>
    <property type="match status" value="1"/>
</dbReference>
<dbReference type="InterPro" id="IPR001478">
    <property type="entry name" value="PDZ"/>
</dbReference>
<keyword evidence="6 11" id="KW-0378">Hydrolase</keyword>
<evidence type="ECO:0000256" key="8">
    <source>
        <dbReference type="ARBA" id="ARBA00022989"/>
    </source>
</evidence>
<keyword evidence="14" id="KW-1185">Reference proteome</keyword>